<accession>A0A7W3PAU7</accession>
<dbReference type="RefSeq" id="WP_182540912.1">
    <property type="nucleotide sequence ID" value="NZ_JACGXA010000001.1"/>
</dbReference>
<dbReference type="AlphaFoldDB" id="A0A7W3PAU7"/>
<dbReference type="Proteomes" id="UP000580910">
    <property type="component" value="Unassembled WGS sequence"/>
</dbReference>
<organism evidence="1 2">
    <name type="scientific">Nocardioides ginsengisegetis</name>
    <dbReference type="NCBI Taxonomy" id="661491"/>
    <lineage>
        <taxon>Bacteria</taxon>
        <taxon>Bacillati</taxon>
        <taxon>Actinomycetota</taxon>
        <taxon>Actinomycetes</taxon>
        <taxon>Propionibacteriales</taxon>
        <taxon>Nocardioidaceae</taxon>
        <taxon>Nocardioides</taxon>
    </lineage>
</organism>
<evidence type="ECO:0000313" key="1">
    <source>
        <dbReference type="EMBL" id="MBA8805110.1"/>
    </source>
</evidence>
<protein>
    <submittedName>
        <fullName evidence="1">Uncharacterized protein</fullName>
    </submittedName>
</protein>
<name>A0A7W3PAU7_9ACTN</name>
<sequence>MTWHTVTVASGELCSCVVDIRRHGGLVTSTKRCPDGYVVTWVSCPHGK</sequence>
<proteinExistence type="predicted"/>
<gene>
    <name evidence="1" type="ORF">FB382_003401</name>
</gene>
<evidence type="ECO:0000313" key="2">
    <source>
        <dbReference type="Proteomes" id="UP000580910"/>
    </source>
</evidence>
<dbReference type="EMBL" id="JACGXA010000001">
    <property type="protein sequence ID" value="MBA8805110.1"/>
    <property type="molecule type" value="Genomic_DNA"/>
</dbReference>
<comment type="caution">
    <text evidence="1">The sequence shown here is derived from an EMBL/GenBank/DDBJ whole genome shotgun (WGS) entry which is preliminary data.</text>
</comment>
<reference evidence="1 2" key="1">
    <citation type="submission" date="2020-07" db="EMBL/GenBank/DDBJ databases">
        <title>Sequencing the genomes of 1000 actinobacteria strains.</title>
        <authorList>
            <person name="Klenk H.-P."/>
        </authorList>
    </citation>
    <scope>NUCLEOTIDE SEQUENCE [LARGE SCALE GENOMIC DNA]</scope>
    <source>
        <strain evidence="1 2">DSM 21349</strain>
    </source>
</reference>
<keyword evidence="2" id="KW-1185">Reference proteome</keyword>